<dbReference type="STRING" id="35608.A0A2U1QJQ5"/>
<evidence type="ECO:0000259" key="10">
    <source>
        <dbReference type="Pfam" id="PF00082"/>
    </source>
</evidence>
<dbReference type="InterPro" id="IPR015500">
    <property type="entry name" value="Peptidase_S8_subtilisin-rel"/>
</dbReference>
<organism evidence="14 15">
    <name type="scientific">Artemisia annua</name>
    <name type="common">Sweet wormwood</name>
    <dbReference type="NCBI Taxonomy" id="35608"/>
    <lineage>
        <taxon>Eukaryota</taxon>
        <taxon>Viridiplantae</taxon>
        <taxon>Streptophyta</taxon>
        <taxon>Embryophyta</taxon>
        <taxon>Tracheophyta</taxon>
        <taxon>Spermatophyta</taxon>
        <taxon>Magnoliopsida</taxon>
        <taxon>eudicotyledons</taxon>
        <taxon>Gunneridae</taxon>
        <taxon>Pentapetalae</taxon>
        <taxon>asterids</taxon>
        <taxon>campanulids</taxon>
        <taxon>Asterales</taxon>
        <taxon>Asteraceae</taxon>
        <taxon>Asteroideae</taxon>
        <taxon>Anthemideae</taxon>
        <taxon>Artemisiinae</taxon>
        <taxon>Artemisia</taxon>
    </lineage>
</organism>
<dbReference type="InterPro" id="IPR023828">
    <property type="entry name" value="Peptidase_S8_Ser-AS"/>
</dbReference>
<dbReference type="PRINTS" id="PR00723">
    <property type="entry name" value="SUBTILISIN"/>
</dbReference>
<evidence type="ECO:0000313" key="15">
    <source>
        <dbReference type="Proteomes" id="UP000245207"/>
    </source>
</evidence>
<dbReference type="Proteomes" id="UP000245207">
    <property type="component" value="Unassembled WGS sequence"/>
</dbReference>
<dbReference type="EMBL" id="PKPP01000075">
    <property type="protein sequence ID" value="PWA98236.1"/>
    <property type="molecule type" value="Genomic_DNA"/>
</dbReference>
<dbReference type="Pfam" id="PF00082">
    <property type="entry name" value="Peptidase_S8"/>
    <property type="match status" value="1"/>
</dbReference>
<gene>
    <name evidence="14" type="ORF">CTI12_AA020760</name>
</gene>
<accession>A0A2U1QJQ5</accession>
<evidence type="ECO:0000256" key="9">
    <source>
        <dbReference type="SAM" id="SignalP"/>
    </source>
</evidence>
<dbReference type="FunFam" id="3.40.50.200:FF:000006">
    <property type="entry name" value="Subtilisin-like protease SBT1.5"/>
    <property type="match status" value="1"/>
</dbReference>
<dbReference type="Pfam" id="PF17766">
    <property type="entry name" value="fn3_6"/>
    <property type="match status" value="1"/>
</dbReference>
<proteinExistence type="inferred from homology"/>
<dbReference type="GO" id="GO:0006508">
    <property type="term" value="P:proteolysis"/>
    <property type="evidence" value="ECO:0007669"/>
    <property type="project" value="UniProtKB-KW"/>
</dbReference>
<dbReference type="PROSITE" id="PS00138">
    <property type="entry name" value="SUBTILASE_SER"/>
    <property type="match status" value="1"/>
</dbReference>
<feature type="active site" description="Charge relay system" evidence="6 7">
    <location>
        <position position="148"/>
    </location>
</feature>
<dbReference type="InterPro" id="IPR010259">
    <property type="entry name" value="S8pro/Inhibitor_I9"/>
</dbReference>
<dbReference type="InterPro" id="IPR045051">
    <property type="entry name" value="SBT"/>
</dbReference>
<dbReference type="PANTHER" id="PTHR10795">
    <property type="entry name" value="PROPROTEIN CONVERTASE SUBTILISIN/KEXIN"/>
    <property type="match status" value="1"/>
</dbReference>
<dbReference type="Gene3D" id="3.30.70.80">
    <property type="entry name" value="Peptidase S8 propeptide/proteinase inhibitor I9"/>
    <property type="match status" value="1"/>
</dbReference>
<feature type="domain" description="Inhibitor I9" evidence="12">
    <location>
        <begin position="24"/>
        <end position="104"/>
    </location>
</feature>
<dbReference type="PROSITE" id="PS51892">
    <property type="entry name" value="SUBTILASE"/>
    <property type="match status" value="1"/>
</dbReference>
<evidence type="ECO:0000259" key="13">
    <source>
        <dbReference type="Pfam" id="PF17766"/>
    </source>
</evidence>
<dbReference type="Gene3D" id="3.50.30.30">
    <property type="match status" value="1"/>
</dbReference>
<sequence>MNTSLFFLLLLLLPLLASCADTKVYIVYLRHNEDNGEKTLHEIEENHLSYLFSVKKLEEEVRPCLLYSYKHSINGFAALLTSDEASQLSDMEEVVMVIPSHEREYSLHTTRSWEFAGLDEELKPTKMDRQDLLYRSQYGKDIIVGVMDSGVWPESESFNDIGMGPIPVSWKGICQTGPTFKATHCNRKLIGARYYLKGYEARYGHLNTTQDSRSPRDMDGHGTHTASTVGGRGVPNASALGGFSSGTAFGGAPMARLAIYKVCWPVPGKGKEDGNTCLFEDMLAAFDDAIRDGVHILSISIGSSTPIDYTQDGLAMGALQATKNNILVVCSGGNEGPTASTVVNTAPWIFTVAASSVDRSFVAPVKLGNGKMVKGQSATPYNLPQRKMYQLVYAAEVVNENVPKTYIAGQCLPGSLNPQKAKGKIVFCLRGNGTRVGKGMEVKRAGGIGYILGNSPANGAELTVDAHVLPATAVTSYDAVQILRYINSTKTRTAYIFPGRTIVHAKPAPSVAAFSSRGPSAISPEILKPDIAAPGLNILAAWTEGNSPTKIEADKRRVKYNILSGTSMACPHISAAAALIKAIHPDWSSAAIKSALITSAGLLNNEGKRITDASGNPADPLQFGSGHFRPEKAADPGLVYDASYNDYLLFLCSHVNINSNPTFKCPKTTPSMQNLNYPSFSFPKLTGKVAVKRTVTNVGGKGSVYFASVEPPMGISVKVYPPILHFNHVGEKKDFELIVEARERVEKGIYSFGWLTWSDGVHIVRSPIAVSLV</sequence>
<feature type="compositionally biased region" description="Basic and acidic residues" evidence="8">
    <location>
        <begin position="213"/>
        <end position="222"/>
    </location>
</feature>
<reference evidence="14 15" key="1">
    <citation type="journal article" date="2018" name="Mol. Plant">
        <title>The genome of Artemisia annua provides insight into the evolution of Asteraceae family and artemisinin biosynthesis.</title>
        <authorList>
            <person name="Shen Q."/>
            <person name="Zhang L."/>
            <person name="Liao Z."/>
            <person name="Wang S."/>
            <person name="Yan T."/>
            <person name="Shi P."/>
            <person name="Liu M."/>
            <person name="Fu X."/>
            <person name="Pan Q."/>
            <person name="Wang Y."/>
            <person name="Lv Z."/>
            <person name="Lu X."/>
            <person name="Zhang F."/>
            <person name="Jiang W."/>
            <person name="Ma Y."/>
            <person name="Chen M."/>
            <person name="Hao X."/>
            <person name="Li L."/>
            <person name="Tang Y."/>
            <person name="Lv G."/>
            <person name="Zhou Y."/>
            <person name="Sun X."/>
            <person name="Brodelius P.E."/>
            <person name="Rose J.K.C."/>
            <person name="Tang K."/>
        </authorList>
    </citation>
    <scope>NUCLEOTIDE SEQUENCE [LARGE SCALE GENOMIC DNA]</scope>
    <source>
        <strain evidence="15">cv. Huhao1</strain>
        <tissue evidence="14">Leaf</tissue>
    </source>
</reference>
<dbReference type="InterPro" id="IPR000209">
    <property type="entry name" value="Peptidase_S8/S53_dom"/>
</dbReference>
<feature type="domain" description="Subtilisin-like protease fibronectin type-III" evidence="13">
    <location>
        <begin position="674"/>
        <end position="770"/>
    </location>
</feature>
<feature type="active site" description="Charge relay system" evidence="6 7">
    <location>
        <position position="221"/>
    </location>
</feature>
<evidence type="ECO:0000256" key="7">
    <source>
        <dbReference type="PROSITE-ProRule" id="PRU01240"/>
    </source>
</evidence>
<keyword evidence="15" id="KW-1185">Reference proteome</keyword>
<dbReference type="InterPro" id="IPR034197">
    <property type="entry name" value="Peptidases_S8_3"/>
</dbReference>
<protein>
    <submittedName>
        <fullName evidence="14">Peptidase S8/S53 domain-containing protein</fullName>
    </submittedName>
</protein>
<dbReference type="Gene3D" id="2.60.40.2310">
    <property type="match status" value="1"/>
</dbReference>
<dbReference type="Pfam" id="PF02225">
    <property type="entry name" value="PA"/>
    <property type="match status" value="1"/>
</dbReference>
<feature type="signal peptide" evidence="9">
    <location>
        <begin position="1"/>
        <end position="19"/>
    </location>
</feature>
<dbReference type="InterPro" id="IPR003137">
    <property type="entry name" value="PA_domain"/>
</dbReference>
<keyword evidence="2 7" id="KW-0645">Protease</keyword>
<dbReference type="Pfam" id="PF05922">
    <property type="entry name" value="Inhibitor_I9"/>
    <property type="match status" value="1"/>
</dbReference>
<evidence type="ECO:0000259" key="11">
    <source>
        <dbReference type="Pfam" id="PF02225"/>
    </source>
</evidence>
<dbReference type="CDD" id="cd02120">
    <property type="entry name" value="PA_subtilisin_like"/>
    <property type="match status" value="1"/>
</dbReference>
<dbReference type="OrthoDB" id="206201at2759"/>
<dbReference type="FunFam" id="3.50.30.30:FF:000005">
    <property type="entry name" value="subtilisin-like protease SBT1.5"/>
    <property type="match status" value="1"/>
</dbReference>
<feature type="active site" description="Charge relay system" evidence="6 7">
    <location>
        <position position="567"/>
    </location>
</feature>
<evidence type="ECO:0000256" key="2">
    <source>
        <dbReference type="ARBA" id="ARBA00022670"/>
    </source>
</evidence>
<evidence type="ECO:0000256" key="8">
    <source>
        <dbReference type="SAM" id="MobiDB-lite"/>
    </source>
</evidence>
<dbReference type="InterPro" id="IPR036852">
    <property type="entry name" value="Peptidase_S8/S53_dom_sf"/>
</dbReference>
<evidence type="ECO:0000256" key="5">
    <source>
        <dbReference type="ARBA" id="ARBA00022825"/>
    </source>
</evidence>
<evidence type="ECO:0000259" key="12">
    <source>
        <dbReference type="Pfam" id="PF05922"/>
    </source>
</evidence>
<evidence type="ECO:0000313" key="14">
    <source>
        <dbReference type="EMBL" id="PWA98236.1"/>
    </source>
</evidence>
<dbReference type="AlphaFoldDB" id="A0A2U1QJQ5"/>
<dbReference type="SUPFAM" id="SSF52743">
    <property type="entry name" value="Subtilisin-like"/>
    <property type="match status" value="1"/>
</dbReference>
<feature type="region of interest" description="Disordered" evidence="8">
    <location>
        <begin position="207"/>
        <end position="231"/>
    </location>
</feature>
<comment type="similarity">
    <text evidence="1 7">Belongs to the peptidase S8 family.</text>
</comment>
<dbReference type="InterPro" id="IPR037045">
    <property type="entry name" value="S8pro/Inhibitor_I9_sf"/>
</dbReference>
<keyword evidence="3 9" id="KW-0732">Signal</keyword>
<keyword evidence="4 7" id="KW-0378">Hydrolase</keyword>
<dbReference type="GO" id="GO:0004252">
    <property type="term" value="F:serine-type endopeptidase activity"/>
    <property type="evidence" value="ECO:0007669"/>
    <property type="project" value="UniProtKB-UniRule"/>
</dbReference>
<evidence type="ECO:0000256" key="3">
    <source>
        <dbReference type="ARBA" id="ARBA00022729"/>
    </source>
</evidence>
<feature type="domain" description="PA" evidence="11">
    <location>
        <begin position="411"/>
        <end position="480"/>
    </location>
</feature>
<dbReference type="Gene3D" id="3.40.50.200">
    <property type="entry name" value="Peptidase S8/S53 domain"/>
    <property type="match status" value="1"/>
</dbReference>
<evidence type="ECO:0000256" key="1">
    <source>
        <dbReference type="ARBA" id="ARBA00011073"/>
    </source>
</evidence>
<keyword evidence="5 7" id="KW-0720">Serine protease</keyword>
<feature type="domain" description="Peptidase S8/S53" evidence="10">
    <location>
        <begin position="139"/>
        <end position="626"/>
    </location>
</feature>
<evidence type="ECO:0000256" key="4">
    <source>
        <dbReference type="ARBA" id="ARBA00022801"/>
    </source>
</evidence>
<dbReference type="InterPro" id="IPR041469">
    <property type="entry name" value="Subtilisin-like_FN3"/>
</dbReference>
<evidence type="ECO:0000256" key="6">
    <source>
        <dbReference type="PIRSR" id="PIRSR615500-1"/>
    </source>
</evidence>
<name>A0A2U1QJQ5_ARTAN</name>
<dbReference type="CDD" id="cd04852">
    <property type="entry name" value="Peptidases_S8_3"/>
    <property type="match status" value="1"/>
</dbReference>
<comment type="caution">
    <text evidence="14">The sequence shown here is derived from an EMBL/GenBank/DDBJ whole genome shotgun (WGS) entry which is preliminary data.</text>
</comment>
<feature type="chain" id="PRO_5015661951" evidence="9">
    <location>
        <begin position="20"/>
        <end position="773"/>
    </location>
</feature>